<sequence>MFHPKQERTVVLVKPDGVKRGLVGETIKRLEQRGLKVIALKMITPTEKQAHDHYPHTEAWYRGMGEKTLENLKKYGKDVKKLMGTDDPLKIGKEIGKWTTDFLKSGPIVALIIEGVHAVDMVRKIVGHTLPAKAEMGTIRGDYSVDSPTLANLDKRAIHNVVHASGDPQEAAHEITHWFTEKEVHDYKRAEEDIMF</sequence>
<dbReference type="InterPro" id="IPR034907">
    <property type="entry name" value="NDK-like_dom"/>
</dbReference>
<dbReference type="EC" id="2.7.4.6" evidence="3"/>
<keyword evidence="4" id="KW-0808">Transferase</keyword>
<proteinExistence type="inferred from homology"/>
<evidence type="ECO:0000256" key="1">
    <source>
        <dbReference type="ARBA" id="ARBA00001946"/>
    </source>
</evidence>
<dbReference type="Pfam" id="PF00334">
    <property type="entry name" value="NDK"/>
    <property type="match status" value="2"/>
</dbReference>
<dbReference type="AlphaFoldDB" id="A0A1F7UH10"/>
<comment type="similarity">
    <text evidence="2 6">Belongs to the NDK family.</text>
</comment>
<feature type="domain" description="Nucleoside diphosphate kinase-like" evidence="7">
    <location>
        <begin position="6"/>
        <end position="186"/>
    </location>
</feature>
<evidence type="ECO:0000256" key="5">
    <source>
        <dbReference type="ARBA" id="ARBA00022777"/>
    </source>
</evidence>
<dbReference type="Gene3D" id="3.30.70.141">
    <property type="entry name" value="Nucleoside diphosphate kinase-like domain"/>
    <property type="match status" value="1"/>
</dbReference>
<dbReference type="GO" id="GO:0004550">
    <property type="term" value="F:nucleoside diphosphate kinase activity"/>
    <property type="evidence" value="ECO:0007669"/>
    <property type="project" value="UniProtKB-EC"/>
</dbReference>
<dbReference type="PROSITE" id="PS51374">
    <property type="entry name" value="NDPK_LIKE"/>
    <property type="match status" value="1"/>
</dbReference>
<accession>A0A1F7UH10</accession>
<evidence type="ECO:0000256" key="2">
    <source>
        <dbReference type="ARBA" id="ARBA00008142"/>
    </source>
</evidence>
<evidence type="ECO:0000256" key="4">
    <source>
        <dbReference type="ARBA" id="ARBA00022679"/>
    </source>
</evidence>
<name>A0A1F7UH10_9BACT</name>
<dbReference type="PANTHER" id="PTHR11349">
    <property type="entry name" value="NUCLEOSIDE DIPHOSPHATE KINASE"/>
    <property type="match status" value="1"/>
</dbReference>
<evidence type="ECO:0000313" key="9">
    <source>
        <dbReference type="Proteomes" id="UP000176604"/>
    </source>
</evidence>
<dbReference type="Proteomes" id="UP000176604">
    <property type="component" value="Unassembled WGS sequence"/>
</dbReference>
<gene>
    <name evidence="8" type="ORF">A3J43_03335</name>
</gene>
<protein>
    <recommendedName>
        <fullName evidence="3">nucleoside-diphosphate kinase</fullName>
        <ecNumber evidence="3">2.7.4.6</ecNumber>
    </recommendedName>
</protein>
<comment type="caution">
    <text evidence="6">Lacks conserved residue(s) required for the propagation of feature annotation.</text>
</comment>
<dbReference type="SUPFAM" id="SSF54919">
    <property type="entry name" value="Nucleoside diphosphate kinase, NDK"/>
    <property type="match status" value="1"/>
</dbReference>
<reference evidence="8 9" key="1">
    <citation type="journal article" date="2016" name="Nat. Commun.">
        <title>Thousands of microbial genomes shed light on interconnected biogeochemical processes in an aquifer system.</title>
        <authorList>
            <person name="Anantharaman K."/>
            <person name="Brown C.T."/>
            <person name="Hug L.A."/>
            <person name="Sharon I."/>
            <person name="Castelle C.J."/>
            <person name="Probst A.J."/>
            <person name="Thomas B.C."/>
            <person name="Singh A."/>
            <person name="Wilkins M.J."/>
            <person name="Karaoz U."/>
            <person name="Brodie E.L."/>
            <person name="Williams K.H."/>
            <person name="Hubbard S.S."/>
            <person name="Banfield J.F."/>
        </authorList>
    </citation>
    <scope>NUCLEOTIDE SEQUENCE [LARGE SCALE GENOMIC DNA]</scope>
</reference>
<comment type="cofactor">
    <cofactor evidence="1">
        <name>Mg(2+)</name>
        <dbReference type="ChEBI" id="CHEBI:18420"/>
    </cofactor>
</comment>
<dbReference type="STRING" id="1802397.A3J43_03335"/>
<organism evidence="8 9">
    <name type="scientific">Candidatus Uhrbacteria bacterium RIFCSPHIGHO2_12_FULL_54_23</name>
    <dbReference type="NCBI Taxonomy" id="1802397"/>
    <lineage>
        <taxon>Bacteria</taxon>
        <taxon>Candidatus Uhriibacteriota</taxon>
    </lineage>
</organism>
<evidence type="ECO:0000313" key="8">
    <source>
        <dbReference type="EMBL" id="OGL77562.1"/>
    </source>
</evidence>
<keyword evidence="5 8" id="KW-0418">Kinase</keyword>
<evidence type="ECO:0000256" key="3">
    <source>
        <dbReference type="ARBA" id="ARBA00012966"/>
    </source>
</evidence>
<dbReference type="EMBL" id="MGEF01000056">
    <property type="protein sequence ID" value="OGL77562.1"/>
    <property type="molecule type" value="Genomic_DNA"/>
</dbReference>
<dbReference type="SMART" id="SM00562">
    <property type="entry name" value="NDK"/>
    <property type="match status" value="1"/>
</dbReference>
<comment type="caution">
    <text evidence="8">The sequence shown here is derived from an EMBL/GenBank/DDBJ whole genome shotgun (WGS) entry which is preliminary data.</text>
</comment>
<dbReference type="InterPro" id="IPR036850">
    <property type="entry name" value="NDK-like_dom_sf"/>
</dbReference>
<evidence type="ECO:0000256" key="6">
    <source>
        <dbReference type="PROSITE-ProRule" id="PRU00706"/>
    </source>
</evidence>
<evidence type="ECO:0000259" key="7">
    <source>
        <dbReference type="SMART" id="SM00562"/>
    </source>
</evidence>